<dbReference type="InterPro" id="IPR014044">
    <property type="entry name" value="CAP_dom"/>
</dbReference>
<gene>
    <name evidence="10" type="primary">LOC116289461</name>
</gene>
<dbReference type="InParanoid" id="A0A6P8HI75"/>
<comment type="similarity">
    <text evidence="1">Belongs to the EGF domain peptide family.</text>
</comment>
<evidence type="ECO:0000259" key="7">
    <source>
        <dbReference type="PROSITE" id="PS50041"/>
    </source>
</evidence>
<dbReference type="SMART" id="SM00181">
    <property type="entry name" value="EGF"/>
    <property type="match status" value="1"/>
</dbReference>
<feature type="compositionally biased region" description="Polar residues" evidence="4">
    <location>
        <begin position="516"/>
        <end position="527"/>
    </location>
</feature>
<dbReference type="PANTHER" id="PTHR47635:SF2">
    <property type="entry name" value="LAMG-LIKE JELLYROLL FOLD DOMAIN-CONTAINING PROTEIN"/>
    <property type="match status" value="1"/>
</dbReference>
<dbReference type="Gene3D" id="2.10.25.10">
    <property type="entry name" value="Laminin"/>
    <property type="match status" value="1"/>
</dbReference>
<keyword evidence="2 3" id="KW-1015">Disulfide bond</keyword>
<dbReference type="CDD" id="cd00054">
    <property type="entry name" value="EGF_CA"/>
    <property type="match status" value="1"/>
</dbReference>
<dbReference type="Gene3D" id="3.10.100.10">
    <property type="entry name" value="Mannose-Binding Protein A, subunit A"/>
    <property type="match status" value="1"/>
</dbReference>
<dbReference type="SUPFAM" id="SSF53300">
    <property type="entry name" value="vWA-like"/>
    <property type="match status" value="1"/>
</dbReference>
<dbReference type="SMART" id="SM00179">
    <property type="entry name" value="EGF_CA"/>
    <property type="match status" value="1"/>
</dbReference>
<dbReference type="PROSITE" id="PS01186">
    <property type="entry name" value="EGF_2"/>
    <property type="match status" value="1"/>
</dbReference>
<dbReference type="InterPro" id="IPR034113">
    <property type="entry name" value="SCP_GAPR1-like"/>
</dbReference>
<proteinExistence type="inferred from homology"/>
<dbReference type="Proteomes" id="UP000515163">
    <property type="component" value="Unplaced"/>
</dbReference>
<dbReference type="PANTHER" id="PTHR47635">
    <property type="entry name" value="CUB DOMAIN-CONTAINING PROTEIN"/>
    <property type="match status" value="1"/>
</dbReference>
<dbReference type="SMART" id="SM00198">
    <property type="entry name" value="SCP"/>
    <property type="match status" value="1"/>
</dbReference>
<dbReference type="Gene3D" id="3.40.33.10">
    <property type="entry name" value="CAP"/>
    <property type="match status" value="1"/>
</dbReference>
<dbReference type="CDD" id="cd01450">
    <property type="entry name" value="vWFA_subfamily_ECM"/>
    <property type="match status" value="1"/>
</dbReference>
<dbReference type="PROSITE" id="PS50026">
    <property type="entry name" value="EGF_3"/>
    <property type="match status" value="1"/>
</dbReference>
<dbReference type="InterPro" id="IPR016186">
    <property type="entry name" value="C-type_lectin-like/link_sf"/>
</dbReference>
<dbReference type="Gene3D" id="3.40.50.410">
    <property type="entry name" value="von Willebrand factor, type A domain"/>
    <property type="match status" value="1"/>
</dbReference>
<feature type="region of interest" description="Disordered" evidence="4">
    <location>
        <begin position="883"/>
        <end position="934"/>
    </location>
</feature>
<name>A0A6P8HI75_ACTTE</name>
<keyword evidence="5" id="KW-0732">Signal</keyword>
<organism evidence="9 10">
    <name type="scientific">Actinia tenebrosa</name>
    <name type="common">Australian red waratah sea anemone</name>
    <dbReference type="NCBI Taxonomy" id="6105"/>
    <lineage>
        <taxon>Eukaryota</taxon>
        <taxon>Metazoa</taxon>
        <taxon>Cnidaria</taxon>
        <taxon>Anthozoa</taxon>
        <taxon>Hexacorallia</taxon>
        <taxon>Actiniaria</taxon>
        <taxon>Actiniidae</taxon>
        <taxon>Actinia</taxon>
    </lineage>
</organism>
<dbReference type="InterPro" id="IPR016187">
    <property type="entry name" value="CTDL_fold"/>
</dbReference>
<feature type="region of interest" description="Disordered" evidence="4">
    <location>
        <begin position="479"/>
        <end position="543"/>
    </location>
</feature>
<feature type="disulfide bond" evidence="3">
    <location>
        <begin position="468"/>
        <end position="477"/>
    </location>
</feature>
<dbReference type="SUPFAM" id="SSF56436">
    <property type="entry name" value="C-type lectin-like"/>
    <property type="match status" value="1"/>
</dbReference>
<accession>A0A6P8HI75</accession>
<dbReference type="Pfam" id="PF00059">
    <property type="entry name" value="Lectin_C"/>
    <property type="match status" value="1"/>
</dbReference>
<dbReference type="InterPro" id="IPR035940">
    <property type="entry name" value="CAP_sf"/>
</dbReference>
<evidence type="ECO:0000256" key="1">
    <source>
        <dbReference type="ARBA" id="ARBA00006373"/>
    </source>
</evidence>
<dbReference type="CDD" id="cd00037">
    <property type="entry name" value="CLECT"/>
    <property type="match status" value="1"/>
</dbReference>
<dbReference type="PROSITE" id="PS50041">
    <property type="entry name" value="C_TYPE_LECTIN_2"/>
    <property type="match status" value="1"/>
</dbReference>
<dbReference type="KEGG" id="aten:116289461"/>
<dbReference type="InterPro" id="IPR000742">
    <property type="entry name" value="EGF"/>
</dbReference>
<feature type="compositionally biased region" description="Basic residues" evidence="4">
    <location>
        <begin position="488"/>
        <end position="509"/>
    </location>
</feature>
<dbReference type="PRINTS" id="PR00453">
    <property type="entry name" value="VWFADOMAIN"/>
</dbReference>
<feature type="compositionally biased region" description="Low complexity" evidence="4">
    <location>
        <begin position="890"/>
        <end position="916"/>
    </location>
</feature>
<reference evidence="10" key="1">
    <citation type="submission" date="2025-08" db="UniProtKB">
        <authorList>
            <consortium name="RefSeq"/>
        </authorList>
    </citation>
    <scope>IDENTIFICATION</scope>
    <source>
        <tissue evidence="10">Tentacle</tissue>
    </source>
</reference>
<dbReference type="OrthoDB" id="6132730at2759"/>
<evidence type="ECO:0000259" key="8">
    <source>
        <dbReference type="PROSITE" id="PS50234"/>
    </source>
</evidence>
<dbReference type="SUPFAM" id="SSF57196">
    <property type="entry name" value="EGF/Laminin"/>
    <property type="match status" value="1"/>
</dbReference>
<dbReference type="PROSITE" id="PS00022">
    <property type="entry name" value="EGF_1"/>
    <property type="match status" value="1"/>
</dbReference>
<dbReference type="CDD" id="cd05382">
    <property type="entry name" value="CAP_GAPR1-like"/>
    <property type="match status" value="1"/>
</dbReference>
<feature type="signal peptide" evidence="5">
    <location>
        <begin position="1"/>
        <end position="32"/>
    </location>
</feature>
<keyword evidence="3" id="KW-0245">EGF-like domain</keyword>
<dbReference type="InterPro" id="IPR002035">
    <property type="entry name" value="VWF_A"/>
</dbReference>
<dbReference type="Pfam" id="PF13385">
    <property type="entry name" value="Laminin_G_3"/>
    <property type="match status" value="1"/>
</dbReference>
<feature type="domain" description="C-type lectin" evidence="7">
    <location>
        <begin position="704"/>
        <end position="823"/>
    </location>
</feature>
<dbReference type="Pfam" id="PF00092">
    <property type="entry name" value="VWA"/>
    <property type="match status" value="1"/>
</dbReference>
<evidence type="ECO:0000313" key="10">
    <source>
        <dbReference type="RefSeq" id="XP_031552265.1"/>
    </source>
</evidence>
<dbReference type="Pfam" id="PF00188">
    <property type="entry name" value="CAP"/>
    <property type="match status" value="1"/>
</dbReference>
<dbReference type="InterPro" id="IPR001881">
    <property type="entry name" value="EGF-like_Ca-bd_dom"/>
</dbReference>
<dbReference type="RefSeq" id="XP_031552265.1">
    <property type="nucleotide sequence ID" value="XM_031696405.1"/>
</dbReference>
<dbReference type="PROSITE" id="PS50234">
    <property type="entry name" value="VWFA"/>
    <property type="match status" value="1"/>
</dbReference>
<protein>
    <submittedName>
        <fullName evidence="10">Uncharacterized protein LOC116289461</fullName>
    </submittedName>
</protein>
<feature type="domain" description="EGF-like" evidence="6">
    <location>
        <begin position="439"/>
        <end position="478"/>
    </location>
</feature>
<dbReference type="InterPro" id="IPR036465">
    <property type="entry name" value="vWFA_dom_sf"/>
</dbReference>
<dbReference type="GO" id="GO:0005509">
    <property type="term" value="F:calcium ion binding"/>
    <property type="evidence" value="ECO:0007669"/>
    <property type="project" value="InterPro"/>
</dbReference>
<dbReference type="GeneID" id="116289461"/>
<evidence type="ECO:0000256" key="3">
    <source>
        <dbReference type="PROSITE-ProRule" id="PRU00076"/>
    </source>
</evidence>
<evidence type="ECO:0000256" key="2">
    <source>
        <dbReference type="ARBA" id="ARBA00023157"/>
    </source>
</evidence>
<sequence>MECVRMKFKTLDMKLLLLVGVIMASIIHESEGQQCKRPIDIVFALDASGSMTTRDFLKEKRFIQHLSRKFIISHRGTHAGVIVYSTRASIAITLKKHRKWNQFARAVGRIPFERGDTRIDLALRKAQVIFRKSRGGRSGVPKILIVLTDGQQSQVNGEVPQLDKRVLPLRKQGVKVFAIGIGRYVSTRQLRLLVEKPSHLLTARSFDTLRRHIYSIISRLCTSAIPPVYGFYPLNARYRGQEVSENKGPTARFSRVSRSWGPQGQHGGALFLRGRRYSFIEIPNRARGKLDTRTSTSIFLWVHFSQSPGPIVNYRRNGVGVGLFYYGRRTISANFIGRMGYFRRRLFYRGVSSRGWHYVGLTYDHRTGYAGLWIDGRQVKRRSIGRVLLATQYPIRLGSVSYLRRHFQGRVTCLQIYNAALRSNQIKAIRNRCNSPREAIDPCQNRPCNNGGSCIKTPNKPGGFRCRCIGGYNGRFCQNTVGRPTMRPTRRPGGRPTRRPGGRPTRRPTRGPPGPSGQSTVPSGSTRPTRKPESPGTPIPKTDPFRMEVVEYINVFRRIHGVGPVILSDDITNEAQKWALYISSLGTGKTDTNSPYGRTICLRHGKRETIAKECVDEWYNTVKDYDWQDNSISTKSMNFVQMIWKSSLRVGVGVVRGGRGRFYVVVYYDEPGNKADQMEDNVPGFTDVYLMVYGATCDKGFVEYQGKCYKYHTDKVTWEEAVSRSTSDNATLLSLHDPLEVDFIGNLPVKDRDETIWIGLNNRIKESSYMNTDGSGIEYVDWEANEPDSGKERCVAVSVRQTFYRYGTMSDRRCTEKHQFVSRKPLEGIVTYRVTIDVLSLVWVDDLVMPGTLAFLQLKTKFEDAILEMYKGETNLASAMIERFSPKMPSSSKNKTGTTKKPTQRPTSSIPTTSSSNQATPTIEGSGKPTRPSS</sequence>
<evidence type="ECO:0000256" key="5">
    <source>
        <dbReference type="SAM" id="SignalP"/>
    </source>
</evidence>
<feature type="domain" description="VWFA" evidence="8">
    <location>
        <begin position="40"/>
        <end position="220"/>
    </location>
</feature>
<evidence type="ECO:0000259" key="6">
    <source>
        <dbReference type="PROSITE" id="PS50026"/>
    </source>
</evidence>
<evidence type="ECO:0000313" key="9">
    <source>
        <dbReference type="Proteomes" id="UP000515163"/>
    </source>
</evidence>
<dbReference type="SUPFAM" id="SSF55797">
    <property type="entry name" value="PR-1-like"/>
    <property type="match status" value="1"/>
</dbReference>
<dbReference type="SUPFAM" id="SSF49899">
    <property type="entry name" value="Concanavalin A-like lectins/glucanases"/>
    <property type="match status" value="1"/>
</dbReference>
<evidence type="ECO:0000256" key="4">
    <source>
        <dbReference type="SAM" id="MobiDB-lite"/>
    </source>
</evidence>
<keyword evidence="9" id="KW-1185">Reference proteome</keyword>
<dbReference type="InterPro" id="IPR013320">
    <property type="entry name" value="ConA-like_dom_sf"/>
</dbReference>
<feature type="chain" id="PRO_5027560352" evidence="5">
    <location>
        <begin position="33"/>
        <end position="934"/>
    </location>
</feature>
<dbReference type="SMART" id="SM00327">
    <property type="entry name" value="VWA"/>
    <property type="match status" value="1"/>
</dbReference>
<dbReference type="AlphaFoldDB" id="A0A6P8HI75"/>
<dbReference type="SMART" id="SM00034">
    <property type="entry name" value="CLECT"/>
    <property type="match status" value="1"/>
</dbReference>
<dbReference type="Gene3D" id="2.60.120.200">
    <property type="match status" value="1"/>
</dbReference>
<dbReference type="InterPro" id="IPR001304">
    <property type="entry name" value="C-type_lectin-like"/>
</dbReference>
<comment type="caution">
    <text evidence="3">Lacks conserved residue(s) required for the propagation of feature annotation.</text>
</comment>